<dbReference type="HOGENOM" id="CLU_3029071_0_0_6"/>
<name>F8H797_STUS2</name>
<reference evidence="2" key="3">
    <citation type="submission" date="2011-06" db="EMBL/GenBank/DDBJ databases">
        <title>Complete genome sequence of Pseudomonas stutzeri strain CGMCC 1.1803.</title>
        <authorList>
            <person name="Yan Y."/>
            <person name="Chen M."/>
            <person name="Lu W."/>
            <person name="Zhang W."/>
            <person name="Ping S."/>
            <person name="Lin M."/>
        </authorList>
    </citation>
    <scope>NUCLEOTIDE SEQUENCE [LARGE SCALE GENOMIC DNA]</scope>
    <source>
        <strain evidence="2">ATCC 17588 / DSM 5190 / CCUG 11256 / JCM 5965 / LMG 11199 / NCIMB 11358 / Stanier 221</strain>
    </source>
</reference>
<protein>
    <submittedName>
        <fullName evidence="1">Uncharacterized protein</fullName>
    </submittedName>
</protein>
<evidence type="ECO:0000313" key="2">
    <source>
        <dbReference type="Proteomes" id="UP000008932"/>
    </source>
</evidence>
<accession>F8H797</accession>
<sequence>MADTLAAIQQVQLGKWKSTLFEHFDQGLTYQADRFYNRNSDKRGHHLLHASGRAL</sequence>
<proteinExistence type="predicted"/>
<organism evidence="1 2">
    <name type="scientific">Stutzerimonas stutzeri (strain ATCC 17588 / DSM 5190 / CCUG 11256 / JCM 5965 / LMG 11199 / NBRC 14165 / NCIMB 11358 / Stanier 221)</name>
    <name type="common">Pseudomonas stutzeri</name>
    <dbReference type="NCBI Taxonomy" id="96563"/>
    <lineage>
        <taxon>Bacteria</taxon>
        <taxon>Pseudomonadati</taxon>
        <taxon>Pseudomonadota</taxon>
        <taxon>Gammaproteobacteria</taxon>
        <taxon>Pseudomonadales</taxon>
        <taxon>Pseudomonadaceae</taxon>
        <taxon>Stutzerimonas</taxon>
    </lineage>
</organism>
<evidence type="ECO:0000313" key="1">
    <source>
        <dbReference type="EMBL" id="AEJ04953.1"/>
    </source>
</evidence>
<dbReference type="Proteomes" id="UP000008932">
    <property type="component" value="Chromosome"/>
</dbReference>
<dbReference type="AlphaFoldDB" id="F8H797"/>
<reference evidence="1 2" key="1">
    <citation type="journal article" date="2011" name="J. Bacteriol.">
        <title>Complete Genome Sequence of the Type Strain Pseudomonas stutzeri CGMCC 1.1803.</title>
        <authorList>
            <person name="Chen M."/>
            <person name="Yan Y."/>
            <person name="Zhang W."/>
            <person name="Lu W."/>
            <person name="Wang J."/>
            <person name="Ping S."/>
            <person name="Lin M."/>
        </authorList>
    </citation>
    <scope>NUCLEOTIDE SEQUENCE [LARGE SCALE GENOMIC DNA]</scope>
    <source>
        <strain evidence="2">ATCC 17588 / DSM 5190 / CCUG 11256 / JCM 5965 / LMG 11199 / NCIMB 11358 / Stanier 221</strain>
    </source>
</reference>
<dbReference type="EMBL" id="CP002881">
    <property type="protein sequence ID" value="AEJ04953.1"/>
    <property type="molecule type" value="Genomic_DNA"/>
</dbReference>
<dbReference type="KEGG" id="psz:PSTAB_1672"/>
<gene>
    <name evidence="1" type="ordered locus">PSTAB_1672</name>
</gene>
<reference key="2">
    <citation type="submission" date="2011-06" db="EMBL/GenBank/DDBJ databases">
        <title>Complete Genome Sequence of Pseudomonas stutzeri Strain CGMCC 1.1803.</title>
        <authorList>
            <person name="Yan Y."/>
            <person name="Chen M."/>
            <person name="Lu W."/>
            <person name="Zhang W."/>
            <person name="Ping S."/>
            <person name="Lin M."/>
        </authorList>
    </citation>
    <scope>NUCLEOTIDE SEQUENCE</scope>
    <source>
        <strain>ATCC 17588</strain>
    </source>
</reference>